<keyword evidence="2" id="KW-0479">Metal-binding</keyword>
<accession>A0A382PT94</accession>
<gene>
    <name evidence="6" type="ORF">METZ01_LOCUS328874</name>
</gene>
<proteinExistence type="predicted"/>
<evidence type="ECO:0000313" key="6">
    <source>
        <dbReference type="EMBL" id="SVC76020.1"/>
    </source>
</evidence>
<dbReference type="InterPro" id="IPR042216">
    <property type="entry name" value="MitoNEET_CISD"/>
</dbReference>
<keyword evidence="4" id="KW-0411">Iron-sulfur</keyword>
<dbReference type="Pfam" id="PF09360">
    <property type="entry name" value="zf-CDGSH"/>
    <property type="match status" value="1"/>
</dbReference>
<dbReference type="GO" id="GO:0046872">
    <property type="term" value="F:metal ion binding"/>
    <property type="evidence" value="ECO:0007669"/>
    <property type="project" value="UniProtKB-KW"/>
</dbReference>
<dbReference type="SMART" id="SM00704">
    <property type="entry name" value="ZnF_CDGSH"/>
    <property type="match status" value="1"/>
</dbReference>
<evidence type="ECO:0000256" key="4">
    <source>
        <dbReference type="ARBA" id="ARBA00023014"/>
    </source>
</evidence>
<evidence type="ECO:0000256" key="3">
    <source>
        <dbReference type="ARBA" id="ARBA00023004"/>
    </source>
</evidence>
<name>A0A382PT94_9ZZZZ</name>
<feature type="domain" description="Iron-binding zinc finger CDGSH type" evidence="5">
    <location>
        <begin position="8"/>
        <end position="46"/>
    </location>
</feature>
<dbReference type="GO" id="GO:0005739">
    <property type="term" value="C:mitochondrion"/>
    <property type="evidence" value="ECO:0007669"/>
    <property type="project" value="TreeGrafter"/>
</dbReference>
<dbReference type="GO" id="GO:0051537">
    <property type="term" value="F:2 iron, 2 sulfur cluster binding"/>
    <property type="evidence" value="ECO:0007669"/>
    <property type="project" value="UniProtKB-KW"/>
</dbReference>
<organism evidence="6">
    <name type="scientific">marine metagenome</name>
    <dbReference type="NCBI Taxonomy" id="408172"/>
    <lineage>
        <taxon>unclassified sequences</taxon>
        <taxon>metagenomes</taxon>
        <taxon>ecological metagenomes</taxon>
    </lineage>
</organism>
<reference evidence="6" key="1">
    <citation type="submission" date="2018-05" db="EMBL/GenBank/DDBJ databases">
        <authorList>
            <person name="Lanie J.A."/>
            <person name="Ng W.-L."/>
            <person name="Kazmierczak K.M."/>
            <person name="Andrzejewski T.M."/>
            <person name="Davidsen T.M."/>
            <person name="Wayne K.J."/>
            <person name="Tettelin H."/>
            <person name="Glass J.I."/>
            <person name="Rusch D."/>
            <person name="Podicherti R."/>
            <person name="Tsui H.-C.T."/>
            <person name="Winkler M.E."/>
        </authorList>
    </citation>
    <scope>NUCLEOTIDE SEQUENCE</scope>
</reference>
<sequence length="76" mass="8944">MKKISTKKKVKKIRVYAGKRYSWCNCGKSDKYPLCDGTHKNLEGIQPVRIWFHEDSEVSFSRENGKLQLKVEKLEK</sequence>
<protein>
    <recommendedName>
        <fullName evidence="5">Iron-binding zinc finger CDGSH type domain-containing protein</fullName>
    </recommendedName>
</protein>
<evidence type="ECO:0000256" key="2">
    <source>
        <dbReference type="ARBA" id="ARBA00022723"/>
    </source>
</evidence>
<dbReference type="InterPro" id="IPR052950">
    <property type="entry name" value="CISD"/>
</dbReference>
<dbReference type="InterPro" id="IPR018967">
    <property type="entry name" value="FeS-contain_CDGSH-typ"/>
</dbReference>
<dbReference type="PANTHER" id="PTHR46491:SF3">
    <property type="entry name" value="CDGSH IRON-SULFUR DOMAIN-CONTAINING PROTEIN 3, MITOCHONDRIAL"/>
    <property type="match status" value="1"/>
</dbReference>
<dbReference type="PANTHER" id="PTHR46491">
    <property type="entry name" value="CDGSH IRON SULFUR DOMAIN PROTEIN HOMOLOG"/>
    <property type="match status" value="1"/>
</dbReference>
<dbReference type="EMBL" id="UINC01109295">
    <property type="protein sequence ID" value="SVC76020.1"/>
    <property type="molecule type" value="Genomic_DNA"/>
</dbReference>
<evidence type="ECO:0000256" key="1">
    <source>
        <dbReference type="ARBA" id="ARBA00022714"/>
    </source>
</evidence>
<dbReference type="Gene3D" id="3.40.5.90">
    <property type="entry name" value="CDGSH iron-sulfur domain, mitoNEET-type"/>
    <property type="match status" value="1"/>
</dbReference>
<keyword evidence="3" id="KW-0408">Iron</keyword>
<dbReference type="AlphaFoldDB" id="A0A382PT94"/>
<evidence type="ECO:0000259" key="5">
    <source>
        <dbReference type="SMART" id="SM00704"/>
    </source>
</evidence>
<keyword evidence="1" id="KW-0001">2Fe-2S</keyword>